<dbReference type="EMBL" id="JANARS010000001">
    <property type="protein sequence ID" value="MCP3420471.1"/>
    <property type="molecule type" value="Genomic_DNA"/>
</dbReference>
<organism evidence="1 2">
    <name type="scientific">Nocardioides pinisoli</name>
    <dbReference type="NCBI Taxonomy" id="2950279"/>
    <lineage>
        <taxon>Bacteria</taxon>
        <taxon>Bacillati</taxon>
        <taxon>Actinomycetota</taxon>
        <taxon>Actinomycetes</taxon>
        <taxon>Propionibacteriales</taxon>
        <taxon>Nocardioidaceae</taxon>
        <taxon>Nocardioides</taxon>
    </lineage>
</organism>
<proteinExistence type="predicted"/>
<gene>
    <name evidence="1" type="ORF">NCI01_01555</name>
</gene>
<name>A0ABT1KV33_9ACTN</name>
<sequence>MDSKLPDAFPPDGSVLPDLLAEPPGRALMAYHPRESFDDRGAWETETVFFLGLDGRWRSLDMQRLGLPASTHPGVDTYGAGELSPDGTAWAAPTTAGIVLLDLSTGRSREVALPGDHTGYLRWRPDGHSINVMRLHGASTQRTWALDPQTAKVRRAGYILPIDGFAANGSVVTFTRRGDRTVRSVHRDQREVETVVALPNRLAKRGAAVGRDHAVFGYNRELVAVETGSWTPVARLRLGRGEAAGWPRGWWDDDTLWFFESTRGLITWNVDDGRTRTLTRVTPAARTDTYWSASVAVDLLR</sequence>
<accession>A0ABT1KV33</accession>
<evidence type="ECO:0000313" key="1">
    <source>
        <dbReference type="EMBL" id="MCP3420471.1"/>
    </source>
</evidence>
<evidence type="ECO:0000313" key="2">
    <source>
        <dbReference type="Proteomes" id="UP001204524"/>
    </source>
</evidence>
<dbReference type="RefSeq" id="WP_254179705.1">
    <property type="nucleotide sequence ID" value="NZ_JANARS010000001.1"/>
</dbReference>
<comment type="caution">
    <text evidence="1">The sequence shown here is derived from an EMBL/GenBank/DDBJ whole genome shotgun (WGS) entry which is preliminary data.</text>
</comment>
<reference evidence="1 2" key="1">
    <citation type="submission" date="2022-06" db="EMBL/GenBank/DDBJ databases">
        <authorList>
            <person name="So Y."/>
        </authorList>
    </citation>
    <scope>NUCLEOTIDE SEQUENCE [LARGE SCALE GENOMIC DNA]</scope>
    <source>
        <strain evidence="1 2">STR3</strain>
    </source>
</reference>
<evidence type="ECO:0008006" key="3">
    <source>
        <dbReference type="Google" id="ProtNLM"/>
    </source>
</evidence>
<dbReference type="Proteomes" id="UP001204524">
    <property type="component" value="Unassembled WGS sequence"/>
</dbReference>
<dbReference type="SUPFAM" id="SSF82171">
    <property type="entry name" value="DPP6 N-terminal domain-like"/>
    <property type="match status" value="1"/>
</dbReference>
<protein>
    <recommendedName>
        <fullName evidence="3">WD40 repeat domain-containing protein</fullName>
    </recommendedName>
</protein>
<keyword evidence="2" id="KW-1185">Reference proteome</keyword>